<dbReference type="AlphaFoldDB" id="A0AAE9XHY4"/>
<accession>A0AAE9XHY4</accession>
<dbReference type="CDD" id="cd07505">
    <property type="entry name" value="HAD_BPGM-like"/>
    <property type="match status" value="1"/>
</dbReference>
<dbReference type="PRINTS" id="PR00413">
    <property type="entry name" value="HADHALOGNASE"/>
</dbReference>
<dbReference type="PANTHER" id="PTHR18901">
    <property type="entry name" value="2-DEOXYGLUCOSE-6-PHOSPHATE PHOSPHATASE 2"/>
    <property type="match status" value="1"/>
</dbReference>
<gene>
    <name evidence="1" type="ORF">PML95_09620</name>
</gene>
<evidence type="ECO:0000313" key="2">
    <source>
        <dbReference type="Proteomes" id="UP001179600"/>
    </source>
</evidence>
<dbReference type="InterPro" id="IPR023214">
    <property type="entry name" value="HAD_sf"/>
</dbReference>
<dbReference type="PANTHER" id="PTHR18901:SF38">
    <property type="entry name" value="PSEUDOURIDINE-5'-PHOSPHATASE"/>
    <property type="match status" value="1"/>
</dbReference>
<sequence length="220" mass="24674">MEKVKGVIFDMDGLLFDTEKVYIEVNVALAPKYGMHDLDEAYMLEHVGLSDALSFQKYLRDYPHMTEEKLTAFVKEGHQVVHERFSDGTTPLKPSVRELLEELKRQDIPCVVASSNLRRFIDILLREANLTHYFKAVFSAEDVTHPKPDPEIVLKAVEALGLKPEECLMLEDSFSGVRAAHAAGVPVVMVPDLMSPDDEMKAKTVAVTETLAEILAAFKK</sequence>
<evidence type="ECO:0000313" key="1">
    <source>
        <dbReference type="EMBL" id="WCG22631.1"/>
    </source>
</evidence>
<dbReference type="Gene3D" id="3.40.50.1000">
    <property type="entry name" value="HAD superfamily/HAD-like"/>
    <property type="match status" value="1"/>
</dbReference>
<dbReference type="NCBIfam" id="TIGR01509">
    <property type="entry name" value="HAD-SF-IA-v3"/>
    <property type="match status" value="1"/>
</dbReference>
<dbReference type="InterPro" id="IPR023198">
    <property type="entry name" value="PGP-like_dom2"/>
</dbReference>
<dbReference type="EMBL" id="CP116507">
    <property type="protein sequence ID" value="WCG22631.1"/>
    <property type="molecule type" value="Genomic_DNA"/>
</dbReference>
<dbReference type="Pfam" id="PF13419">
    <property type="entry name" value="HAD_2"/>
    <property type="match status" value="1"/>
</dbReference>
<dbReference type="InterPro" id="IPR006439">
    <property type="entry name" value="HAD-SF_hydro_IA"/>
</dbReference>
<dbReference type="Proteomes" id="UP001179600">
    <property type="component" value="Chromosome"/>
</dbReference>
<dbReference type="SFLD" id="SFLDG01129">
    <property type="entry name" value="C1.5:_HAD__Beta-PGM__Phosphata"/>
    <property type="match status" value="1"/>
</dbReference>
<dbReference type="Gene3D" id="1.10.150.240">
    <property type="entry name" value="Putative phosphatase, domain 2"/>
    <property type="match status" value="1"/>
</dbReference>
<dbReference type="SUPFAM" id="SSF56784">
    <property type="entry name" value="HAD-like"/>
    <property type="match status" value="1"/>
</dbReference>
<dbReference type="InterPro" id="IPR036412">
    <property type="entry name" value="HAD-like_sf"/>
</dbReference>
<reference evidence="1" key="1">
    <citation type="submission" date="2023-01" db="EMBL/GenBank/DDBJ databases">
        <title>Oxazolidinone resistance genes in florfenicol resistant enterococci from beef cattle and veal calves at slaughter.</title>
        <authorList>
            <person name="Biggel M."/>
        </authorList>
    </citation>
    <scope>NUCLEOTIDE SEQUENCE</scope>
    <source>
        <strain evidence="1">K204-1</strain>
    </source>
</reference>
<protein>
    <submittedName>
        <fullName evidence="1">HAD family phosphatase</fullName>
    </submittedName>
</protein>
<dbReference type="InterPro" id="IPR041492">
    <property type="entry name" value="HAD_2"/>
</dbReference>
<dbReference type="SFLD" id="SFLDG01135">
    <property type="entry name" value="C1.5.6:_HAD__Beta-PGM__Phospha"/>
    <property type="match status" value="1"/>
</dbReference>
<dbReference type="SFLD" id="SFLDS00003">
    <property type="entry name" value="Haloacid_Dehalogenase"/>
    <property type="match status" value="1"/>
</dbReference>
<name>A0AAE9XHY4_9ENTE</name>
<dbReference type="RefSeq" id="WP_126760698.1">
    <property type="nucleotide sequence ID" value="NZ_BKBT01000017.1"/>
</dbReference>
<organism evidence="1 2">
    <name type="scientific">Vagococcus lutrae</name>
    <dbReference type="NCBI Taxonomy" id="81947"/>
    <lineage>
        <taxon>Bacteria</taxon>
        <taxon>Bacillati</taxon>
        <taxon>Bacillota</taxon>
        <taxon>Bacilli</taxon>
        <taxon>Lactobacillales</taxon>
        <taxon>Enterococcaceae</taxon>
        <taxon>Vagococcus</taxon>
    </lineage>
</organism>
<dbReference type="NCBIfam" id="TIGR01549">
    <property type="entry name" value="HAD-SF-IA-v1"/>
    <property type="match status" value="1"/>
</dbReference>
<proteinExistence type="predicted"/>